<keyword evidence="3" id="KW-0862">Zinc</keyword>
<dbReference type="AlphaFoldDB" id="I4BWH6"/>
<dbReference type="GO" id="GO:0016813">
    <property type="term" value="F:hydrolase activity, acting on carbon-nitrogen (but not peptide) bonds, in linear amidines"/>
    <property type="evidence" value="ECO:0007669"/>
    <property type="project" value="InterPro"/>
</dbReference>
<keyword evidence="2" id="KW-0378">Hydrolase</keyword>
<dbReference type="HOGENOM" id="CLU_024588_6_0_0"/>
<dbReference type="PIRSF" id="PIRSF001235">
    <property type="entry name" value="Amidase_carbamoylase"/>
    <property type="match status" value="1"/>
</dbReference>
<dbReference type="Gene3D" id="3.30.70.360">
    <property type="match status" value="1"/>
</dbReference>
<feature type="binding site" evidence="3">
    <location>
        <position position="81"/>
    </location>
    <ligand>
        <name>Zn(2+)</name>
        <dbReference type="ChEBI" id="CHEBI:29105"/>
        <label>1</label>
    </ligand>
</feature>
<proteinExistence type="inferred from homology"/>
<dbReference type="Gene3D" id="3.40.630.10">
    <property type="entry name" value="Zn peptidases"/>
    <property type="match status" value="1"/>
</dbReference>
<dbReference type="CDD" id="cd03884">
    <property type="entry name" value="M20_bAS"/>
    <property type="match status" value="1"/>
</dbReference>
<keyword evidence="6" id="KW-1185">Reference proteome</keyword>
<dbReference type="NCBIfam" id="NF006771">
    <property type="entry name" value="PRK09290.1-5"/>
    <property type="match status" value="1"/>
</dbReference>
<evidence type="ECO:0000313" key="6">
    <source>
        <dbReference type="Proteomes" id="UP000006061"/>
    </source>
</evidence>
<dbReference type="Proteomes" id="UP000006061">
    <property type="component" value="Chromosome"/>
</dbReference>
<feature type="binding site" evidence="3">
    <location>
        <position position="92"/>
    </location>
    <ligand>
        <name>Zn(2+)</name>
        <dbReference type="ChEBI" id="CHEBI:29105"/>
        <label>2</label>
    </ligand>
</feature>
<feature type="binding site" evidence="3">
    <location>
        <position position="92"/>
    </location>
    <ligand>
        <name>Zn(2+)</name>
        <dbReference type="ChEBI" id="CHEBI:29105"/>
        <label>1</label>
    </ligand>
</feature>
<dbReference type="NCBIfam" id="TIGR01879">
    <property type="entry name" value="hydantase"/>
    <property type="match status" value="1"/>
</dbReference>
<dbReference type="Pfam" id="PF01546">
    <property type="entry name" value="Peptidase_M20"/>
    <property type="match status" value="1"/>
</dbReference>
<dbReference type="EMBL" id="CP003198">
    <property type="protein sequence ID" value="AFM21633.1"/>
    <property type="molecule type" value="Genomic_DNA"/>
</dbReference>
<dbReference type="SUPFAM" id="SSF53187">
    <property type="entry name" value="Zn-dependent exopeptidases"/>
    <property type="match status" value="1"/>
</dbReference>
<feature type="binding site" evidence="3">
    <location>
        <position position="192"/>
    </location>
    <ligand>
        <name>Zn(2+)</name>
        <dbReference type="ChEBI" id="CHEBI:29105"/>
        <label>1</label>
    </ligand>
</feature>
<comment type="cofactor">
    <cofactor evidence="3">
        <name>Zn(2+)</name>
        <dbReference type="ChEBI" id="CHEBI:29105"/>
    </cofactor>
    <text evidence="3">Binds 2 Zn(2+) ions per subunit.</text>
</comment>
<evidence type="ECO:0000256" key="3">
    <source>
        <dbReference type="PIRSR" id="PIRSR001235-1"/>
    </source>
</evidence>
<protein>
    <submittedName>
        <fullName evidence="5">Amidase, hydantoinase/carbamoylase family</fullName>
    </submittedName>
</protein>
<evidence type="ECO:0000259" key="4">
    <source>
        <dbReference type="Pfam" id="PF07687"/>
    </source>
</evidence>
<name>I4BWH6_ACEMN</name>
<dbReference type="STRING" id="891968.Anamo_1008"/>
<feature type="binding site" evidence="3">
    <location>
        <position position="385"/>
    </location>
    <ligand>
        <name>Zn(2+)</name>
        <dbReference type="ChEBI" id="CHEBI:29105"/>
        <label>2</label>
    </ligand>
</feature>
<dbReference type="KEGG" id="amo:Anamo_1008"/>
<dbReference type="SUPFAM" id="SSF55031">
    <property type="entry name" value="Bacterial exopeptidase dimerisation domain"/>
    <property type="match status" value="1"/>
</dbReference>
<dbReference type="GO" id="GO:0046872">
    <property type="term" value="F:metal ion binding"/>
    <property type="evidence" value="ECO:0007669"/>
    <property type="project" value="UniProtKB-KW"/>
</dbReference>
<dbReference type="InterPro" id="IPR011650">
    <property type="entry name" value="Peptidase_M20_dimer"/>
</dbReference>
<evidence type="ECO:0000256" key="1">
    <source>
        <dbReference type="ARBA" id="ARBA00006153"/>
    </source>
</evidence>
<comment type="similarity">
    <text evidence="1">Belongs to the peptidase M20 family.</text>
</comment>
<keyword evidence="3" id="KW-0479">Metal-binding</keyword>
<dbReference type="eggNOG" id="COG0624">
    <property type="taxonomic scope" value="Bacteria"/>
</dbReference>
<sequence>MLETNLERIRHNLETLSTFNSTPDHGCTRLSFSHEHRRALDFLTEACTSLGMDVVIDPVGNFRARLKGSSLSAPAVMCGSHIDTVLHGGKFDGAAGVVAALEALTVIKEQEVSLRHPLELIAFVEEEGASFGGGLVGSKALVGQYTVKDLMKIVNDEGVSFYEAAKRFGLNPDDLENYVIKKGDVKALIELHIEQGNVLYTKSIPLGVVEAIVGIRQLSVTLTGMANHAGTTPMNLRHDALAAASKLISFVEHCARHEAFDTTVATVGKIHCFPNVTNVIPGKVVFSVDIRDIRDEGISKVEQLIREEVKRISSEYGLQYSISLVGDSKPVKLSEEVISVIQRTAEEIGVKYLKMHSGAGHDSAILTEVTDVGMIFVPSIEGISHAPDENTTFEDLKTGCDVLVNSLVKLAQ</sequence>
<gene>
    <name evidence="5" type="ordered locus">Anamo_1008</name>
</gene>
<dbReference type="InterPro" id="IPR002933">
    <property type="entry name" value="Peptidase_M20"/>
</dbReference>
<accession>I4BWH6</accession>
<dbReference type="PANTHER" id="PTHR32494:SF5">
    <property type="entry name" value="ALLANTOATE AMIDOHYDROLASE"/>
    <property type="match status" value="1"/>
</dbReference>
<evidence type="ECO:0000313" key="5">
    <source>
        <dbReference type="EMBL" id="AFM21633.1"/>
    </source>
</evidence>
<dbReference type="Pfam" id="PF07687">
    <property type="entry name" value="M20_dimer"/>
    <property type="match status" value="1"/>
</dbReference>
<dbReference type="InterPro" id="IPR036264">
    <property type="entry name" value="Bact_exopeptidase_dim_dom"/>
</dbReference>
<organism evidence="5 6">
    <name type="scientific">Acetomicrobium mobile (strain ATCC BAA-54 / DSM 13181 / JCM 12221 / NGA)</name>
    <name type="common">Anaerobaculum mobile</name>
    <dbReference type="NCBI Taxonomy" id="891968"/>
    <lineage>
        <taxon>Bacteria</taxon>
        <taxon>Thermotogati</taxon>
        <taxon>Synergistota</taxon>
        <taxon>Synergistia</taxon>
        <taxon>Synergistales</taxon>
        <taxon>Acetomicrobiaceae</taxon>
        <taxon>Acetomicrobium</taxon>
    </lineage>
</organism>
<evidence type="ECO:0000256" key="2">
    <source>
        <dbReference type="ARBA" id="ARBA00022801"/>
    </source>
</evidence>
<feature type="binding site" evidence="3">
    <location>
        <position position="127"/>
    </location>
    <ligand>
        <name>Zn(2+)</name>
        <dbReference type="ChEBI" id="CHEBI:29105"/>
        <label>2</label>
    </ligand>
</feature>
<feature type="domain" description="Peptidase M20 dimerisation" evidence="4">
    <location>
        <begin position="214"/>
        <end position="315"/>
    </location>
</feature>
<reference evidence="6" key="1">
    <citation type="journal article" date="2013" name="Stand. Genomic Sci.">
        <title>Complete genome sequence of the moderate thermophile Anaerobaculum mobile type strain (NGA(T)).</title>
        <authorList>
            <person name="Mavromatis K."/>
            <person name="Stackebrandt E."/>
            <person name="Held B."/>
            <person name="Lapidus A."/>
            <person name="Nolan M."/>
            <person name="Lucas S."/>
            <person name="Hammon N."/>
            <person name="Deshpande S."/>
            <person name="Cheng J.F."/>
            <person name="Tapia R."/>
            <person name="Goodwin L.A."/>
            <person name="Pitluck S."/>
            <person name="Liolios K."/>
            <person name="Pagani I."/>
            <person name="Ivanova N."/>
            <person name="Mikhailova N."/>
            <person name="Huntemann M."/>
            <person name="Pati A."/>
            <person name="Chen A."/>
            <person name="Palaniappan K."/>
            <person name="Land M."/>
            <person name="Rohde M."/>
            <person name="Spring S."/>
            <person name="Goker M."/>
            <person name="Woyke T."/>
            <person name="Detter J.C."/>
            <person name="Bristow J."/>
            <person name="Eisen J.A."/>
            <person name="Markowitz V."/>
            <person name="Hugenholtz P."/>
            <person name="Klenk H.P."/>
            <person name="Kyrpides N.C."/>
        </authorList>
    </citation>
    <scope>NUCLEOTIDE SEQUENCE</scope>
    <source>
        <strain evidence="6">ATCC BAA-54 / DSM 13181 / NGA</strain>
    </source>
</reference>
<dbReference type="InterPro" id="IPR010158">
    <property type="entry name" value="Amidase_Cbmase"/>
</dbReference>
<dbReference type="PANTHER" id="PTHR32494">
    <property type="entry name" value="ALLANTOATE DEIMINASE-RELATED"/>
    <property type="match status" value="1"/>
</dbReference>